<sequence length="266" mass="29651">MESRGPMNILPDAPRCLRVRPEAMLNYQRNVSSCGVAKLLQSSSTIDLSFRRSKAAGRNFIKDNVALVRDLSSVAKLGKVDRAAFNHASSSRASRVGRSQLVKPLFLQRSNSHEDPKGVGNIDLNNKATGKASVVNCTRNSFANGMEAPRLRAAQSLDHLDAEREIPLPVDLKENHSSKAELVVEAEVPSGCEEIAEEERRRIVGSIHLAILDLYSKVGHLPVRTDTPGLIRMKEELYGQIEELERAYEIFSKRRVYVQNDHPSWI</sequence>
<protein>
    <submittedName>
        <fullName evidence="3">Enkurin domain-containing protein</fullName>
    </submittedName>
</protein>
<name>A0A5S6QXN6_TRIMR</name>
<dbReference type="STRING" id="70415.A0A5S6QXN6"/>
<reference evidence="3" key="1">
    <citation type="submission" date="2019-12" db="UniProtKB">
        <authorList>
            <consortium name="WormBaseParasite"/>
        </authorList>
    </citation>
    <scope>IDENTIFICATION</scope>
</reference>
<accession>A0A5S6QXN6</accession>
<keyword evidence="2" id="KW-1185">Reference proteome</keyword>
<evidence type="ECO:0000313" key="3">
    <source>
        <dbReference type="WBParaSite" id="TMUE_3000012161.1"/>
    </source>
</evidence>
<evidence type="ECO:0000313" key="2">
    <source>
        <dbReference type="Proteomes" id="UP000046395"/>
    </source>
</evidence>
<proteinExistence type="predicted"/>
<dbReference type="InterPro" id="IPR027012">
    <property type="entry name" value="Enkurin_dom"/>
</dbReference>
<dbReference type="Proteomes" id="UP000046395">
    <property type="component" value="Unassembled WGS sequence"/>
</dbReference>
<organism evidence="2 3">
    <name type="scientific">Trichuris muris</name>
    <name type="common">Mouse whipworm</name>
    <dbReference type="NCBI Taxonomy" id="70415"/>
    <lineage>
        <taxon>Eukaryota</taxon>
        <taxon>Metazoa</taxon>
        <taxon>Ecdysozoa</taxon>
        <taxon>Nematoda</taxon>
        <taxon>Enoplea</taxon>
        <taxon>Dorylaimia</taxon>
        <taxon>Trichinellida</taxon>
        <taxon>Trichuridae</taxon>
        <taxon>Trichuris</taxon>
    </lineage>
</organism>
<feature type="domain" description="Enkurin" evidence="1">
    <location>
        <begin position="167"/>
        <end position="259"/>
    </location>
</feature>
<dbReference type="PROSITE" id="PS51665">
    <property type="entry name" value="ENKURIN"/>
    <property type="match status" value="1"/>
</dbReference>
<evidence type="ECO:0000259" key="1">
    <source>
        <dbReference type="PROSITE" id="PS51665"/>
    </source>
</evidence>
<dbReference type="WBParaSite" id="TMUE_3000012161.1">
    <property type="protein sequence ID" value="TMUE_3000012161.1"/>
    <property type="gene ID" value="WBGene00291694"/>
</dbReference>
<dbReference type="Pfam" id="PF13864">
    <property type="entry name" value="Enkurin"/>
    <property type="match status" value="1"/>
</dbReference>
<dbReference type="AlphaFoldDB" id="A0A5S6QXN6"/>